<dbReference type="KEGG" id="sbae:DSM104329_05068"/>
<evidence type="ECO:0000259" key="3">
    <source>
        <dbReference type="Pfam" id="PF13231"/>
    </source>
</evidence>
<reference evidence="4" key="1">
    <citation type="journal article" date="2022" name="Int. J. Syst. Evol. Microbiol.">
        <title>Pseudomonas aegrilactucae sp. nov. and Pseudomonas morbosilactucae sp. nov., pathogens causing bacterial rot of lettuce in Japan.</title>
        <authorList>
            <person name="Sawada H."/>
            <person name="Fujikawa T."/>
            <person name="Satou M."/>
        </authorList>
    </citation>
    <scope>NUCLEOTIDE SEQUENCE</scope>
    <source>
        <strain evidence="4">0166_1</strain>
    </source>
</reference>
<evidence type="ECO:0000256" key="1">
    <source>
        <dbReference type="SAM" id="MobiDB-lite"/>
    </source>
</evidence>
<sequence>MVRRSRRIPRPLLVLLLVTLVAGLAWTYAVPALQGADESAHFGYVQKIADAGEIPWRHSETGLLQAAYPPSVSTEQWTAWLWAGLEPLRGNVAARPLWTREDERIWRAVDDRTVGHDQKIDAIGNNAWLNPPLYYLTAAVPYKIAGGTLFDRLYAMRVYGVLLLMATVALTWLLAGEVFGRRRELQTVATAAVALQPVLLDVTTRVTPDALLVPLCAGALYLMAVIAQRGPGWRQVLALVAVVVAAGFTQGRALGLVAPAVFAMGVGWWRWRRGATATADGASPPSGSRLAAAAGGASSPSGSRLAAAAGGASPPSGSRLAAAAGGASPPRGSRLAAAAGWAVAVVVVLVVVAVYATRLRFGELTGFWSYLWQFYLPKLPGMSAPVGPEWGAQQVYLDRFFGTFVQFEVGFPRDLLNLVRDLIWVGLVLLAVAAWRRRRLLAGHAAAVLVLLVAAALVILSLHAAAFRSLLVNPADPVITGRYLLMLVPLYGVAIAGAASALPGRIRAAGTGALLAGLVLLQLSAFGIVVARFYA</sequence>
<evidence type="ECO:0000256" key="2">
    <source>
        <dbReference type="SAM" id="Phobius"/>
    </source>
</evidence>
<name>A0A9E7C649_9ACTN</name>
<keyword evidence="2" id="KW-0812">Transmembrane</keyword>
<feature type="domain" description="Glycosyltransferase RgtA/B/C/D-like" evidence="3">
    <location>
        <begin position="131"/>
        <end position="263"/>
    </location>
</feature>
<feature type="region of interest" description="Disordered" evidence="1">
    <location>
        <begin position="277"/>
        <end position="297"/>
    </location>
</feature>
<feature type="transmembrane region" description="Helical" evidence="2">
    <location>
        <begin position="210"/>
        <end position="230"/>
    </location>
</feature>
<organism evidence="4 5">
    <name type="scientific">Capillimicrobium parvum</name>
    <dbReference type="NCBI Taxonomy" id="2884022"/>
    <lineage>
        <taxon>Bacteria</taxon>
        <taxon>Bacillati</taxon>
        <taxon>Actinomycetota</taxon>
        <taxon>Thermoleophilia</taxon>
        <taxon>Solirubrobacterales</taxon>
        <taxon>Capillimicrobiaceae</taxon>
        <taxon>Capillimicrobium</taxon>
    </lineage>
</organism>
<feature type="transmembrane region" description="Helical" evidence="2">
    <location>
        <begin position="447"/>
        <end position="471"/>
    </location>
</feature>
<gene>
    <name evidence="4" type="ORF">DSM104329_05068</name>
</gene>
<keyword evidence="2" id="KW-0472">Membrane</keyword>
<feature type="transmembrane region" description="Helical" evidence="2">
    <location>
        <begin position="418"/>
        <end position="435"/>
    </location>
</feature>
<dbReference type="Pfam" id="PF13231">
    <property type="entry name" value="PMT_2"/>
    <property type="match status" value="1"/>
</dbReference>
<keyword evidence="2" id="KW-1133">Transmembrane helix</keyword>
<feature type="transmembrane region" description="Helical" evidence="2">
    <location>
        <begin position="335"/>
        <end position="356"/>
    </location>
</feature>
<dbReference type="EMBL" id="CP087164">
    <property type="protein sequence ID" value="UGS38638.1"/>
    <property type="molecule type" value="Genomic_DNA"/>
</dbReference>
<keyword evidence="5" id="KW-1185">Reference proteome</keyword>
<evidence type="ECO:0000313" key="5">
    <source>
        <dbReference type="Proteomes" id="UP001162834"/>
    </source>
</evidence>
<proteinExistence type="predicted"/>
<feature type="compositionally biased region" description="Low complexity" evidence="1">
    <location>
        <begin position="281"/>
        <end position="297"/>
    </location>
</feature>
<dbReference type="InterPro" id="IPR038731">
    <property type="entry name" value="RgtA/B/C-like"/>
</dbReference>
<protein>
    <recommendedName>
        <fullName evidence="3">Glycosyltransferase RgtA/B/C/D-like domain-containing protein</fullName>
    </recommendedName>
</protein>
<feature type="transmembrane region" description="Helical" evidence="2">
    <location>
        <begin position="236"/>
        <end position="263"/>
    </location>
</feature>
<accession>A0A9E7C649</accession>
<feature type="transmembrane region" description="Helical" evidence="2">
    <location>
        <begin position="154"/>
        <end position="175"/>
    </location>
</feature>
<feature type="transmembrane region" description="Helical" evidence="2">
    <location>
        <begin position="483"/>
        <end position="502"/>
    </location>
</feature>
<feature type="transmembrane region" description="Helical" evidence="2">
    <location>
        <begin position="514"/>
        <end position="534"/>
    </location>
</feature>
<dbReference type="Proteomes" id="UP001162834">
    <property type="component" value="Chromosome"/>
</dbReference>
<evidence type="ECO:0000313" key="4">
    <source>
        <dbReference type="EMBL" id="UGS38638.1"/>
    </source>
</evidence>
<dbReference type="AlphaFoldDB" id="A0A9E7C649"/>